<proteinExistence type="predicted"/>
<accession>A0A371JCY1</accession>
<name>A0A371JCY1_9FIRM</name>
<dbReference type="PROSITE" id="PS51257">
    <property type="entry name" value="PROKAR_LIPOPROTEIN"/>
    <property type="match status" value="1"/>
</dbReference>
<evidence type="ECO:0000256" key="1">
    <source>
        <dbReference type="SAM" id="MobiDB-lite"/>
    </source>
</evidence>
<dbReference type="OrthoDB" id="9980434at2"/>
<dbReference type="EMBL" id="NOKA02000033">
    <property type="protein sequence ID" value="RDY30595.1"/>
    <property type="molecule type" value="Genomic_DNA"/>
</dbReference>
<feature type="region of interest" description="Disordered" evidence="1">
    <location>
        <begin position="88"/>
        <end position="174"/>
    </location>
</feature>
<keyword evidence="4" id="KW-1185">Reference proteome</keyword>
<dbReference type="Proteomes" id="UP000216411">
    <property type="component" value="Unassembled WGS sequence"/>
</dbReference>
<dbReference type="AlphaFoldDB" id="A0A371JCY1"/>
<organism evidence="3 4">
    <name type="scientific">Lachnotalea glycerini</name>
    <dbReference type="NCBI Taxonomy" id="1763509"/>
    <lineage>
        <taxon>Bacteria</taxon>
        <taxon>Bacillati</taxon>
        <taxon>Bacillota</taxon>
        <taxon>Clostridia</taxon>
        <taxon>Lachnospirales</taxon>
        <taxon>Lachnospiraceae</taxon>
        <taxon>Lachnotalea</taxon>
    </lineage>
</organism>
<evidence type="ECO:0000256" key="2">
    <source>
        <dbReference type="SAM" id="SignalP"/>
    </source>
</evidence>
<evidence type="ECO:0008006" key="5">
    <source>
        <dbReference type="Google" id="ProtNLM"/>
    </source>
</evidence>
<sequence length="232" mass="22926">MRKLKMFLAIGCATVMVVTAAGCSSTSSDAVEETTQTETTDTTQDETTADTDNSTATNEVDDSVVFGKVTAIDGSDITLALGEIAQGNNMDGKEAPSGDSNSTGGQTASTEAPSGEAPSGDANAAGGQASSGEAPSGEAPSGDANAAGGQAPSGEAPSGDTNAAGGQAPDMSTLFTESGETTTITVDDESIIKLVSGTETTTGSLSDITVDTILSIEYDDSDNITSITIQGN</sequence>
<gene>
    <name evidence="3" type="ORF">CG710_014045</name>
</gene>
<feature type="chain" id="PRO_5039181237" description="DUF5666 domain-containing protein" evidence="2">
    <location>
        <begin position="21"/>
        <end position="232"/>
    </location>
</feature>
<feature type="signal peptide" evidence="2">
    <location>
        <begin position="1"/>
        <end position="20"/>
    </location>
</feature>
<feature type="compositionally biased region" description="Polar residues" evidence="1">
    <location>
        <begin position="98"/>
        <end position="112"/>
    </location>
</feature>
<feature type="compositionally biased region" description="Low complexity" evidence="1">
    <location>
        <begin position="33"/>
        <end position="42"/>
    </location>
</feature>
<keyword evidence="2" id="KW-0732">Signal</keyword>
<dbReference type="RefSeq" id="WP_094376257.1">
    <property type="nucleotide sequence ID" value="NZ_NOKA02000033.1"/>
</dbReference>
<reference evidence="3 4" key="1">
    <citation type="journal article" date="2017" name="Genome Announc.">
        <title>Draft Genome Sequence of a Sporulating and Motile Strain of Lachnotalea glycerini Isolated from Water in Quebec City, Canada.</title>
        <authorList>
            <person name="Maheux A.F."/>
            <person name="Boudreau D.K."/>
            <person name="Berube E."/>
            <person name="Boissinot M."/>
            <person name="Raymond F."/>
            <person name="Brodeur S."/>
            <person name="Corbeil J."/>
            <person name="Isabel S."/>
            <person name="Omar R.F."/>
            <person name="Bergeron M.G."/>
        </authorList>
    </citation>
    <scope>NUCLEOTIDE SEQUENCE [LARGE SCALE GENOMIC DNA]</scope>
    <source>
        <strain evidence="3 4">CCRI-19302</strain>
    </source>
</reference>
<evidence type="ECO:0000313" key="3">
    <source>
        <dbReference type="EMBL" id="RDY30595.1"/>
    </source>
</evidence>
<feature type="region of interest" description="Disordered" evidence="1">
    <location>
        <begin position="24"/>
        <end position="59"/>
    </location>
</feature>
<comment type="caution">
    <text evidence="3">The sequence shown here is derived from an EMBL/GenBank/DDBJ whole genome shotgun (WGS) entry which is preliminary data.</text>
</comment>
<evidence type="ECO:0000313" key="4">
    <source>
        <dbReference type="Proteomes" id="UP000216411"/>
    </source>
</evidence>
<protein>
    <recommendedName>
        <fullName evidence="5">DUF5666 domain-containing protein</fullName>
    </recommendedName>
</protein>